<dbReference type="OrthoDB" id="10053431at2759"/>
<sequence length="225" mass="26793">MTEGFQNIATTDITWENVQDYINTGELYKLRRSKEETIKYRAHKALLKEKDISIIDHILKKLNWDLDNLEYLNATKYLENEDKLKACFSNKDYFKLLPNDFPYMFEPNIIHLLVWSKIRLPIYLDDHREVSMEKHNDVLPTMNPDMKEKINKFLTKTLQKKLGLDPVNDYVWFINYTSLQSIRAISHIHLLIRCKDIPPEHSKEAKKATEKVMDGFLNHDFFETL</sequence>
<dbReference type="PANTHER" id="PTHR35020">
    <property type="entry name" value="N-ACETYLGLUCOSAMINE-INDUCED PROTEIN 1"/>
    <property type="match status" value="1"/>
</dbReference>
<accession>A0A8H2VHL1</accession>
<dbReference type="GO" id="GO:0005737">
    <property type="term" value="C:cytoplasm"/>
    <property type="evidence" value="ECO:0007669"/>
    <property type="project" value="TreeGrafter"/>
</dbReference>
<dbReference type="GeneID" id="64858875"/>
<protein>
    <submittedName>
        <fullName evidence="1">Uncharacterized protein</fullName>
    </submittedName>
</protein>
<dbReference type="Proteomes" id="UP000644660">
    <property type="component" value="Unassembled WGS sequence"/>
</dbReference>
<comment type="caution">
    <text evidence="1">The sequence shown here is derived from an EMBL/GenBank/DDBJ whole genome shotgun (WGS) entry which is preliminary data.</text>
</comment>
<reference evidence="1 2" key="1">
    <citation type="submission" date="2020-05" db="EMBL/GenBank/DDBJ databases">
        <authorList>
            <person name="Casaregola S."/>
            <person name="Devillers H."/>
            <person name="Grondin C."/>
        </authorList>
    </citation>
    <scope>NUCLEOTIDE SEQUENCE [LARGE SCALE GENOMIC DNA]</scope>
    <source>
        <strain evidence="1 2">CLIB 1767</strain>
    </source>
</reference>
<dbReference type="PANTHER" id="PTHR35020:SF2">
    <property type="entry name" value="N-ACETYLGLUCOSAMINE-INDUCED PROTEIN 1"/>
    <property type="match status" value="1"/>
</dbReference>
<name>A0A8H2VHL1_9SACH</name>
<dbReference type="EMBL" id="CAEFZW010000007">
    <property type="protein sequence ID" value="CAB4255814.1"/>
    <property type="molecule type" value="Genomic_DNA"/>
</dbReference>
<gene>
    <name evidence="1" type="ORF">KABA2_07S05082</name>
</gene>
<dbReference type="AlphaFoldDB" id="A0A8H2VHL1"/>
<dbReference type="GO" id="GO:0006044">
    <property type="term" value="P:N-acetylglucosamine metabolic process"/>
    <property type="evidence" value="ECO:0007669"/>
    <property type="project" value="TreeGrafter"/>
</dbReference>
<proteinExistence type="predicted"/>
<dbReference type="Pfam" id="PF12239">
    <property type="entry name" value="DUF3605"/>
    <property type="match status" value="1"/>
</dbReference>
<dbReference type="InterPro" id="IPR022036">
    <property type="entry name" value="DUF3605"/>
</dbReference>
<evidence type="ECO:0000313" key="1">
    <source>
        <dbReference type="EMBL" id="CAB4255814.1"/>
    </source>
</evidence>
<keyword evidence="2" id="KW-1185">Reference proteome</keyword>
<evidence type="ECO:0000313" key="2">
    <source>
        <dbReference type="Proteomes" id="UP000644660"/>
    </source>
</evidence>
<dbReference type="RefSeq" id="XP_041407658.1">
    <property type="nucleotide sequence ID" value="XM_041551724.1"/>
</dbReference>
<organism evidence="1 2">
    <name type="scientific">Maudiozyma barnettii</name>
    <dbReference type="NCBI Taxonomy" id="61262"/>
    <lineage>
        <taxon>Eukaryota</taxon>
        <taxon>Fungi</taxon>
        <taxon>Dikarya</taxon>
        <taxon>Ascomycota</taxon>
        <taxon>Saccharomycotina</taxon>
        <taxon>Saccharomycetes</taxon>
        <taxon>Saccharomycetales</taxon>
        <taxon>Saccharomycetaceae</taxon>
        <taxon>Maudiozyma</taxon>
    </lineage>
</organism>